<keyword evidence="6 11" id="KW-0677">Repeat</keyword>
<dbReference type="SUPFAM" id="SSF54862">
    <property type="entry name" value="4Fe-4S ferredoxins"/>
    <property type="match status" value="1"/>
</dbReference>
<evidence type="ECO:0000256" key="9">
    <source>
        <dbReference type="ARBA" id="ARBA00023014"/>
    </source>
</evidence>
<dbReference type="InterPro" id="IPR050294">
    <property type="entry name" value="RnfB_subfamily"/>
</dbReference>
<dbReference type="InterPro" id="IPR022569">
    <property type="entry name" value="Fd_C"/>
</dbReference>
<dbReference type="PROSITE" id="PS51379">
    <property type="entry name" value="4FE4S_FER_2"/>
    <property type="match status" value="2"/>
</dbReference>
<dbReference type="GO" id="GO:0009055">
    <property type="term" value="F:electron transfer activity"/>
    <property type="evidence" value="ECO:0007669"/>
    <property type="project" value="InterPro"/>
</dbReference>
<dbReference type="AlphaFoldDB" id="A0A356LMG8"/>
<keyword evidence="5 11" id="KW-0479">Metal-binding</keyword>
<dbReference type="PROSITE" id="PS00198">
    <property type="entry name" value="4FE4S_FER_1"/>
    <property type="match status" value="1"/>
</dbReference>
<evidence type="ECO:0000256" key="8">
    <source>
        <dbReference type="ARBA" id="ARBA00023004"/>
    </source>
</evidence>
<comment type="caution">
    <text evidence="13">The sequence shown here is derived from an EMBL/GenBank/DDBJ whole genome shotgun (WGS) entry which is preliminary data.</text>
</comment>
<evidence type="ECO:0000256" key="4">
    <source>
        <dbReference type="ARBA" id="ARBA00022485"/>
    </source>
</evidence>
<keyword evidence="7 11" id="KW-0249">Electron transport</keyword>
<dbReference type="Gene3D" id="3.30.70.20">
    <property type="match status" value="1"/>
</dbReference>
<dbReference type="NCBIfam" id="NF045490">
    <property type="entry name" value="FdxA_Protbact"/>
    <property type="match status" value="1"/>
</dbReference>
<evidence type="ECO:0000256" key="6">
    <source>
        <dbReference type="ARBA" id="ARBA00022737"/>
    </source>
</evidence>
<feature type="domain" description="4Fe-4S ferredoxin-type" evidence="12">
    <location>
        <begin position="1"/>
        <end position="30"/>
    </location>
</feature>
<evidence type="ECO:0000256" key="5">
    <source>
        <dbReference type="ARBA" id="ARBA00022723"/>
    </source>
</evidence>
<dbReference type="Pfam" id="PF11953">
    <property type="entry name" value="DUF3470"/>
    <property type="match status" value="1"/>
</dbReference>
<dbReference type="EMBL" id="DOEK01000047">
    <property type="protein sequence ID" value="HBP32092.1"/>
    <property type="molecule type" value="Genomic_DNA"/>
</dbReference>
<evidence type="ECO:0000256" key="3">
    <source>
        <dbReference type="ARBA" id="ARBA00022448"/>
    </source>
</evidence>
<keyword evidence="3 11" id="KW-0813">Transport</keyword>
<dbReference type="Pfam" id="PF13187">
    <property type="entry name" value="Fer4_9"/>
    <property type="match status" value="1"/>
</dbReference>
<reference evidence="13 14" key="1">
    <citation type="journal article" date="2018" name="Nat. Biotechnol.">
        <title>A standardized bacterial taxonomy based on genome phylogeny substantially revises the tree of life.</title>
        <authorList>
            <person name="Parks D.H."/>
            <person name="Chuvochina M."/>
            <person name="Waite D.W."/>
            <person name="Rinke C."/>
            <person name="Skarshewski A."/>
            <person name="Chaumeil P.A."/>
            <person name="Hugenholtz P."/>
        </authorList>
    </citation>
    <scope>NUCLEOTIDE SEQUENCE [LARGE SCALE GENOMIC DNA]</scope>
    <source>
        <strain evidence="13">UBA10707</strain>
    </source>
</reference>
<dbReference type="PANTHER" id="PTHR42859:SF2">
    <property type="entry name" value="FERREDOXIN"/>
    <property type="match status" value="1"/>
</dbReference>
<keyword evidence="8 11" id="KW-0408">Iron</keyword>
<protein>
    <recommendedName>
        <fullName evidence="11">Ferredoxin</fullName>
    </recommendedName>
</protein>
<feature type="domain" description="4Fe-4S ferredoxin-type" evidence="12">
    <location>
        <begin position="31"/>
        <end position="60"/>
    </location>
</feature>
<dbReference type="InterPro" id="IPR017896">
    <property type="entry name" value="4Fe4S_Fe-S-bd"/>
</dbReference>
<evidence type="ECO:0000256" key="2">
    <source>
        <dbReference type="ARBA" id="ARBA00001966"/>
    </source>
</evidence>
<keyword evidence="10 11" id="KW-0003">3Fe-4S</keyword>
<evidence type="ECO:0000256" key="11">
    <source>
        <dbReference type="RuleBase" id="RU364098"/>
    </source>
</evidence>
<dbReference type="InterPro" id="IPR000813">
    <property type="entry name" value="7Fe_ferredoxin"/>
</dbReference>
<keyword evidence="4 11" id="KW-0004">4Fe-4S</keyword>
<comment type="cofactor">
    <cofactor evidence="1 11">
        <name>[3Fe-4S] cluster</name>
        <dbReference type="ChEBI" id="CHEBI:21137"/>
    </cofactor>
</comment>
<evidence type="ECO:0000256" key="1">
    <source>
        <dbReference type="ARBA" id="ARBA00001927"/>
    </source>
</evidence>
<evidence type="ECO:0000256" key="7">
    <source>
        <dbReference type="ARBA" id="ARBA00022982"/>
    </source>
</evidence>
<dbReference type="Proteomes" id="UP000264036">
    <property type="component" value="Unassembled WGS sequence"/>
</dbReference>
<evidence type="ECO:0000256" key="10">
    <source>
        <dbReference type="ARBA" id="ARBA00023291"/>
    </source>
</evidence>
<evidence type="ECO:0000313" key="14">
    <source>
        <dbReference type="Proteomes" id="UP000264036"/>
    </source>
</evidence>
<accession>A0A356LMG8</accession>
<dbReference type="PRINTS" id="PR00354">
    <property type="entry name" value="7FE8SFRDOXIN"/>
</dbReference>
<dbReference type="GO" id="GO:0051538">
    <property type="term" value="F:3 iron, 4 sulfur cluster binding"/>
    <property type="evidence" value="ECO:0007669"/>
    <property type="project" value="UniProtKB-KW"/>
</dbReference>
<dbReference type="InterPro" id="IPR054829">
    <property type="entry name" value="FdxA"/>
</dbReference>
<organism evidence="13 14">
    <name type="scientific">Advenella kashmirensis</name>
    <dbReference type="NCBI Taxonomy" id="310575"/>
    <lineage>
        <taxon>Bacteria</taxon>
        <taxon>Pseudomonadati</taxon>
        <taxon>Pseudomonadota</taxon>
        <taxon>Betaproteobacteria</taxon>
        <taxon>Burkholderiales</taxon>
        <taxon>Alcaligenaceae</taxon>
    </lineage>
</organism>
<evidence type="ECO:0000313" key="13">
    <source>
        <dbReference type="EMBL" id="HBP32092.1"/>
    </source>
</evidence>
<dbReference type="PANTHER" id="PTHR42859">
    <property type="entry name" value="OXIDOREDUCTASE"/>
    <property type="match status" value="1"/>
</dbReference>
<evidence type="ECO:0000259" key="12">
    <source>
        <dbReference type="PROSITE" id="PS51379"/>
    </source>
</evidence>
<dbReference type="InterPro" id="IPR017900">
    <property type="entry name" value="4Fe4S_Fe_S_CS"/>
</dbReference>
<gene>
    <name evidence="13" type="ORF">DD666_22115</name>
</gene>
<dbReference type="GO" id="GO:0046872">
    <property type="term" value="F:metal ion binding"/>
    <property type="evidence" value="ECO:0007669"/>
    <property type="project" value="UniProtKB-KW"/>
</dbReference>
<comment type="function">
    <text evidence="11">Ferredoxins are iron-sulfur proteins that transfer electrons in a wide variety of metabolic reactions.</text>
</comment>
<keyword evidence="9 11" id="KW-0411">Iron-sulfur</keyword>
<comment type="cofactor">
    <cofactor evidence="2 11">
        <name>[4Fe-4S] cluster</name>
        <dbReference type="ChEBI" id="CHEBI:49883"/>
    </cofactor>
</comment>
<proteinExistence type="predicted"/>
<name>A0A356LMG8_9BURK</name>
<dbReference type="GO" id="GO:0051539">
    <property type="term" value="F:4 iron, 4 sulfur cluster binding"/>
    <property type="evidence" value="ECO:0007669"/>
    <property type="project" value="UniProtKB-KW"/>
</dbReference>
<sequence length="107" mass="11986">MTFVVTESCIKCKYTHCVSVCPTDAFREGPNFLAIEPEDCIDCALCVPECPVDAIFADNEVPASQVHFIPINVELAGKWQTISRTRDALPEAEKWADVKDKLELLER</sequence>